<dbReference type="PROSITE" id="PS50943">
    <property type="entry name" value="HTH_CROC1"/>
    <property type="match status" value="1"/>
</dbReference>
<dbReference type="Proteomes" id="UP000320876">
    <property type="component" value="Unassembled WGS sequence"/>
</dbReference>
<sequence>MTIHPATNLCPSETYCRALGDELRRLRRRREWTRKDLQKRLPSNISLQTLATYELGTRQCSVARLVELCLALDEQPETLIAKVHRRVFPDNPGCIRVSLTHVVADSQPELLPLRRWAESQLRQHKPSGSDEVLLSLAAIECMAELCAIPAADLTAHLLTLRCPNDR</sequence>
<evidence type="ECO:0000313" key="2">
    <source>
        <dbReference type="EMBL" id="TQJ01580.1"/>
    </source>
</evidence>
<dbReference type="RefSeq" id="WP_141996401.1">
    <property type="nucleotide sequence ID" value="NZ_VFML01000001.1"/>
</dbReference>
<dbReference type="InterPro" id="IPR001387">
    <property type="entry name" value="Cro/C1-type_HTH"/>
</dbReference>
<protein>
    <submittedName>
        <fullName evidence="2">Helix-turn-helix protein</fullName>
    </submittedName>
</protein>
<feature type="domain" description="HTH cro/C1-type" evidence="1">
    <location>
        <begin position="23"/>
        <end position="79"/>
    </location>
</feature>
<name>A0A542DEW0_AMYCI</name>
<proteinExistence type="predicted"/>
<dbReference type="SUPFAM" id="SSF47413">
    <property type="entry name" value="lambda repressor-like DNA-binding domains"/>
    <property type="match status" value="1"/>
</dbReference>
<dbReference type="SMART" id="SM00530">
    <property type="entry name" value="HTH_XRE"/>
    <property type="match status" value="1"/>
</dbReference>
<keyword evidence="3" id="KW-1185">Reference proteome</keyword>
<organism evidence="2 3">
    <name type="scientific">Amycolatopsis cihanbeyliensis</name>
    <dbReference type="NCBI Taxonomy" id="1128664"/>
    <lineage>
        <taxon>Bacteria</taxon>
        <taxon>Bacillati</taxon>
        <taxon>Actinomycetota</taxon>
        <taxon>Actinomycetes</taxon>
        <taxon>Pseudonocardiales</taxon>
        <taxon>Pseudonocardiaceae</taxon>
        <taxon>Amycolatopsis</taxon>
    </lineage>
</organism>
<reference evidence="2 3" key="1">
    <citation type="submission" date="2019-06" db="EMBL/GenBank/DDBJ databases">
        <title>Sequencing the genomes of 1000 actinobacteria strains.</title>
        <authorList>
            <person name="Klenk H.-P."/>
        </authorList>
    </citation>
    <scope>NUCLEOTIDE SEQUENCE [LARGE SCALE GENOMIC DNA]</scope>
    <source>
        <strain evidence="2 3">DSM 45679</strain>
    </source>
</reference>
<dbReference type="GO" id="GO:0003677">
    <property type="term" value="F:DNA binding"/>
    <property type="evidence" value="ECO:0007669"/>
    <property type="project" value="InterPro"/>
</dbReference>
<accession>A0A542DEW0</accession>
<gene>
    <name evidence="2" type="ORF">FB471_1271</name>
</gene>
<dbReference type="Pfam" id="PF13560">
    <property type="entry name" value="HTH_31"/>
    <property type="match status" value="1"/>
</dbReference>
<comment type="caution">
    <text evidence="2">The sequence shown here is derived from an EMBL/GenBank/DDBJ whole genome shotgun (WGS) entry which is preliminary data.</text>
</comment>
<dbReference type="EMBL" id="VFML01000001">
    <property type="protein sequence ID" value="TQJ01580.1"/>
    <property type="molecule type" value="Genomic_DNA"/>
</dbReference>
<dbReference type="AlphaFoldDB" id="A0A542DEW0"/>
<dbReference type="Gene3D" id="1.10.260.40">
    <property type="entry name" value="lambda repressor-like DNA-binding domains"/>
    <property type="match status" value="1"/>
</dbReference>
<dbReference type="OrthoDB" id="3626060at2"/>
<evidence type="ECO:0000313" key="3">
    <source>
        <dbReference type="Proteomes" id="UP000320876"/>
    </source>
</evidence>
<dbReference type="InterPro" id="IPR010982">
    <property type="entry name" value="Lambda_DNA-bd_dom_sf"/>
</dbReference>
<evidence type="ECO:0000259" key="1">
    <source>
        <dbReference type="PROSITE" id="PS50943"/>
    </source>
</evidence>